<evidence type="ECO:0000313" key="3">
    <source>
        <dbReference type="Proteomes" id="UP000619293"/>
    </source>
</evidence>
<keyword evidence="1" id="KW-0732">Signal</keyword>
<accession>A0A8J3NT54</accession>
<comment type="caution">
    <text evidence="2">The sequence shown here is derived from an EMBL/GenBank/DDBJ whole genome shotgun (WGS) entry which is preliminary data.</text>
</comment>
<evidence type="ECO:0000313" key="2">
    <source>
        <dbReference type="EMBL" id="GIF91346.1"/>
    </source>
</evidence>
<dbReference type="EMBL" id="BONG01000031">
    <property type="protein sequence ID" value="GIF91346.1"/>
    <property type="molecule type" value="Genomic_DNA"/>
</dbReference>
<protein>
    <recommendedName>
        <fullName evidence="4">MmpS family membrane protein</fullName>
    </recommendedName>
</protein>
<sequence length="132" mass="13368">MIGSAAAVTALATAAGVGFAVFGGEDRALTLEVTSPYGYAAGVSWSSPDDGYVDHEHGSGNPMRASVELPWRTTIQVDSAEGAVSVGAMAVHGEAIGCRILRGDVVLAEKSSGIGADCIVTIRRAFGAGRTD</sequence>
<reference evidence="2 3" key="1">
    <citation type="submission" date="2021-01" db="EMBL/GenBank/DDBJ databases">
        <title>Whole genome shotgun sequence of Catellatospora chokoriensis NBRC 107358.</title>
        <authorList>
            <person name="Komaki H."/>
            <person name="Tamura T."/>
        </authorList>
    </citation>
    <scope>NUCLEOTIDE SEQUENCE [LARGE SCALE GENOMIC DNA]</scope>
    <source>
        <strain evidence="2 3">NBRC 107358</strain>
    </source>
</reference>
<proteinExistence type="predicted"/>
<keyword evidence="3" id="KW-1185">Reference proteome</keyword>
<dbReference type="InterPro" id="IPR038468">
    <property type="entry name" value="MmpS_C"/>
</dbReference>
<evidence type="ECO:0008006" key="4">
    <source>
        <dbReference type="Google" id="ProtNLM"/>
    </source>
</evidence>
<feature type="signal peptide" evidence="1">
    <location>
        <begin position="1"/>
        <end position="20"/>
    </location>
</feature>
<feature type="chain" id="PRO_5038591441" description="MmpS family membrane protein" evidence="1">
    <location>
        <begin position="21"/>
        <end position="132"/>
    </location>
</feature>
<gene>
    <name evidence="2" type="ORF">Cch02nite_47900</name>
</gene>
<dbReference type="AlphaFoldDB" id="A0A8J3NT54"/>
<evidence type="ECO:0000256" key="1">
    <source>
        <dbReference type="SAM" id="SignalP"/>
    </source>
</evidence>
<organism evidence="2 3">
    <name type="scientific">Catellatospora chokoriensis</name>
    <dbReference type="NCBI Taxonomy" id="310353"/>
    <lineage>
        <taxon>Bacteria</taxon>
        <taxon>Bacillati</taxon>
        <taxon>Actinomycetota</taxon>
        <taxon>Actinomycetes</taxon>
        <taxon>Micromonosporales</taxon>
        <taxon>Micromonosporaceae</taxon>
        <taxon>Catellatospora</taxon>
    </lineage>
</organism>
<name>A0A8J3NT54_9ACTN</name>
<dbReference type="Gene3D" id="2.60.40.2880">
    <property type="entry name" value="MmpS1-5, C-terminal soluble domain"/>
    <property type="match status" value="1"/>
</dbReference>
<dbReference type="Proteomes" id="UP000619293">
    <property type="component" value="Unassembled WGS sequence"/>
</dbReference>